<gene>
    <name evidence="1" type="ordered locus">HMPREF0389_00873</name>
</gene>
<sequence>MKKIIIVLLIIIYTLSIVGCTKENRVIERIDGSLKTYYKLEDGTWACDDHIYQYQLVTKGRMPNAACDSIFVYLSNFSDISFEQAWKAAGLSSNMDDYFSVKDAVLVDCSTK</sequence>
<accession>D6GQ98</accession>
<proteinExistence type="predicted"/>
<dbReference type="STRING" id="546269.HMPREF0389_00873"/>
<dbReference type="Proteomes" id="UP000007468">
    <property type="component" value="Chromosome"/>
</dbReference>
<keyword evidence="2" id="KW-1185">Reference proteome</keyword>
<dbReference type="EMBL" id="CP002390">
    <property type="protein sequence ID" value="EFE28951.1"/>
    <property type="molecule type" value="Genomic_DNA"/>
</dbReference>
<evidence type="ECO:0000313" key="1">
    <source>
        <dbReference type="EMBL" id="EFE28951.1"/>
    </source>
</evidence>
<reference evidence="2" key="1">
    <citation type="submission" date="2010-12" db="EMBL/GenBank/DDBJ databases">
        <title>The genome sequence of Filifactor alocis strain ATCC 35896.</title>
        <authorList>
            <consortium name="The Broad Institute Genome Sequencing Platform"/>
            <person name="Ward D."/>
            <person name="Earl A."/>
            <person name="Feldgarden M."/>
            <person name="Young S.K."/>
            <person name="Gargeya S."/>
            <person name="Zeng Q."/>
            <person name="Alvarado L."/>
            <person name="Berlin A."/>
            <person name="Bochicchio J."/>
            <person name="Chapman S.B."/>
            <person name="Chen Z."/>
            <person name="Freedman E."/>
            <person name="Gellesch M."/>
            <person name="Goldberg J."/>
            <person name="Griggs A."/>
            <person name="Gujja S."/>
            <person name="Heilman E."/>
            <person name="Heiman D."/>
            <person name="Howarth C."/>
            <person name="Mehta T."/>
            <person name="Neiman D."/>
            <person name="Pearson M."/>
            <person name="Roberts A."/>
            <person name="Saif S."/>
            <person name="Shea T."/>
            <person name="Shenoy N."/>
            <person name="Sisk P."/>
            <person name="Stolte C."/>
            <person name="Sykes S."/>
            <person name="White J."/>
            <person name="Yandava C."/>
            <person name="Izard J."/>
            <person name="Blanton J.M."/>
            <person name="Baranova O.V."/>
            <person name="Tanner A.C."/>
            <person name="Dewhirst F.E."/>
            <person name="Haas B."/>
            <person name="Nusbaum C."/>
            <person name="Birren B."/>
        </authorList>
    </citation>
    <scope>NUCLEOTIDE SEQUENCE [LARGE SCALE GENOMIC DNA]</scope>
    <source>
        <strain evidence="2">ATCC 35896 / D40 B5</strain>
    </source>
</reference>
<dbReference type="PROSITE" id="PS51257">
    <property type="entry name" value="PROKAR_LIPOPROTEIN"/>
    <property type="match status" value="1"/>
</dbReference>
<dbReference type="OrthoDB" id="2055006at2"/>
<dbReference type="eggNOG" id="ENOG5032UCX">
    <property type="taxonomic scope" value="Bacteria"/>
</dbReference>
<dbReference type="AlphaFoldDB" id="D6GQ98"/>
<name>D6GQ98_FILAD</name>
<dbReference type="KEGG" id="faa:HMPREF0389_00873"/>
<dbReference type="RefSeq" id="WP_014262866.1">
    <property type="nucleotide sequence ID" value="NC_016630.1"/>
</dbReference>
<evidence type="ECO:0000313" key="2">
    <source>
        <dbReference type="Proteomes" id="UP000007468"/>
    </source>
</evidence>
<protein>
    <submittedName>
        <fullName evidence="1">Uncharacterized protein</fullName>
    </submittedName>
</protein>
<organism evidence="1 2">
    <name type="scientific">Filifactor alocis (strain ATCC 35896 / CCUG 47790 / D40 B5)</name>
    <name type="common">Fusobacterium alocis</name>
    <dbReference type="NCBI Taxonomy" id="546269"/>
    <lineage>
        <taxon>Bacteria</taxon>
        <taxon>Bacillati</taxon>
        <taxon>Bacillota</taxon>
        <taxon>Clostridia</taxon>
        <taxon>Peptostreptococcales</taxon>
        <taxon>Filifactoraceae</taxon>
        <taxon>Filifactor</taxon>
    </lineage>
</organism>